<evidence type="ECO:0008006" key="4">
    <source>
        <dbReference type="Google" id="ProtNLM"/>
    </source>
</evidence>
<dbReference type="AlphaFoldDB" id="A0A1H9Q5S1"/>
<feature type="transmembrane region" description="Helical" evidence="1">
    <location>
        <begin position="6"/>
        <end position="32"/>
    </location>
</feature>
<dbReference type="STRING" id="531814.SAMN04487944_10641"/>
<organism evidence="2 3">
    <name type="scientific">Gracilibacillus ureilyticus</name>
    <dbReference type="NCBI Taxonomy" id="531814"/>
    <lineage>
        <taxon>Bacteria</taxon>
        <taxon>Bacillati</taxon>
        <taxon>Bacillota</taxon>
        <taxon>Bacilli</taxon>
        <taxon>Bacillales</taxon>
        <taxon>Bacillaceae</taxon>
        <taxon>Gracilibacillus</taxon>
    </lineage>
</organism>
<reference evidence="2 3" key="1">
    <citation type="submission" date="2016-10" db="EMBL/GenBank/DDBJ databases">
        <authorList>
            <person name="de Groot N.N."/>
        </authorList>
    </citation>
    <scope>NUCLEOTIDE SEQUENCE [LARGE SCALE GENOMIC DNA]</scope>
    <source>
        <strain evidence="2 3">CGMCC 1.7727</strain>
    </source>
</reference>
<name>A0A1H9Q5S1_9BACI</name>
<proteinExistence type="predicted"/>
<gene>
    <name evidence="2" type="ORF">SAMN04487944_10641</name>
</gene>
<evidence type="ECO:0000256" key="1">
    <source>
        <dbReference type="SAM" id="Phobius"/>
    </source>
</evidence>
<keyword evidence="1" id="KW-0812">Transmembrane</keyword>
<keyword evidence="1" id="KW-0472">Membrane</keyword>
<keyword evidence="3" id="KW-1185">Reference proteome</keyword>
<keyword evidence="1" id="KW-1133">Transmembrane helix</keyword>
<evidence type="ECO:0000313" key="2">
    <source>
        <dbReference type="EMBL" id="SER55787.1"/>
    </source>
</evidence>
<protein>
    <recommendedName>
        <fullName evidence="4">DUF1850 domain-containing protein</fullName>
    </recommendedName>
</protein>
<dbReference type="InterPro" id="IPR015001">
    <property type="entry name" value="DUF1850"/>
</dbReference>
<dbReference type="EMBL" id="FOGL01000006">
    <property type="protein sequence ID" value="SER55787.1"/>
    <property type="molecule type" value="Genomic_DNA"/>
</dbReference>
<dbReference type="Pfam" id="PF08905">
    <property type="entry name" value="DUF1850"/>
    <property type="match status" value="1"/>
</dbReference>
<evidence type="ECO:0000313" key="3">
    <source>
        <dbReference type="Proteomes" id="UP000199687"/>
    </source>
</evidence>
<dbReference type="OrthoDB" id="4304at2"/>
<dbReference type="RefSeq" id="WP_089740288.1">
    <property type="nucleotide sequence ID" value="NZ_FOGL01000006.1"/>
</dbReference>
<accession>A0A1H9Q5S1</accession>
<dbReference type="Proteomes" id="UP000199687">
    <property type="component" value="Unassembled WGS sequence"/>
</dbReference>
<sequence>MSGKIFGSVCICCTVIAIVIFLVPATTALVFYHENTNKIEAFLPLETGDTFQFIFTHSIHLTDVVETYEVTDDLEIKQNEIAYEHFGIGMPSNAGEGEKFTYEDGKYRISKLDNIFSSINIRNGKTVSRNRLIWGNEGENLIWFNQYFDPGAWFKVKIKRITLWEYIRGVRIYEGR</sequence>